<evidence type="ECO:0000256" key="2">
    <source>
        <dbReference type="ARBA" id="ARBA00023125"/>
    </source>
</evidence>
<dbReference type="SUPFAM" id="SSF46785">
    <property type="entry name" value="Winged helix' DNA-binding domain"/>
    <property type="match status" value="1"/>
</dbReference>
<dbReference type="GeneID" id="51866756"/>
<dbReference type="InterPro" id="IPR036388">
    <property type="entry name" value="WH-like_DNA-bd_sf"/>
</dbReference>
<dbReference type="AlphaFoldDB" id="F2RDL9"/>
<proteinExistence type="predicted"/>
<evidence type="ECO:0000256" key="3">
    <source>
        <dbReference type="ARBA" id="ARBA00023163"/>
    </source>
</evidence>
<dbReference type="SMART" id="SM00418">
    <property type="entry name" value="HTH_ARSR"/>
    <property type="match status" value="1"/>
</dbReference>
<dbReference type="KEGG" id="sve:SVEN_6225"/>
<keyword evidence="2" id="KW-0238">DNA-binding</keyword>
<dbReference type="InterPro" id="IPR036390">
    <property type="entry name" value="WH_DNA-bd_sf"/>
</dbReference>
<reference evidence="5 6" key="1">
    <citation type="journal article" date="2011" name="BMC Genomics">
        <title>Genome-wide analysis of the role of GlnR in Streptomyces venezuelae provides new insights into global nitrogen regulation in actinomycetes.</title>
        <authorList>
            <person name="Pullan S.T."/>
            <person name="Bibb M.J."/>
            <person name="Merrick M."/>
        </authorList>
    </citation>
    <scope>NUCLEOTIDE SEQUENCE [LARGE SCALE GENOMIC DNA]</scope>
    <source>
        <strain evidence="6">ATCC 10712 / CBS 650.69 / DSM 40230 / JCM 4526 / NBRC 13096 / PD 04745</strain>
    </source>
</reference>
<evidence type="ECO:0000313" key="5">
    <source>
        <dbReference type="EMBL" id="CCA59511.1"/>
    </source>
</evidence>
<dbReference type="PATRIC" id="fig|953739.5.peg.1432"/>
<dbReference type="GO" id="GO:0003700">
    <property type="term" value="F:DNA-binding transcription factor activity"/>
    <property type="evidence" value="ECO:0007669"/>
    <property type="project" value="InterPro"/>
</dbReference>
<dbReference type="CDD" id="cd00090">
    <property type="entry name" value="HTH_ARSR"/>
    <property type="match status" value="1"/>
</dbReference>
<dbReference type="InterPro" id="IPR051081">
    <property type="entry name" value="HTH_MetalResp_TranReg"/>
</dbReference>
<evidence type="ECO:0000313" key="6">
    <source>
        <dbReference type="Proteomes" id="UP000006854"/>
    </source>
</evidence>
<evidence type="ECO:0000256" key="1">
    <source>
        <dbReference type="ARBA" id="ARBA00023015"/>
    </source>
</evidence>
<evidence type="ECO:0000259" key="4">
    <source>
        <dbReference type="SMART" id="SM00418"/>
    </source>
</evidence>
<dbReference type="Proteomes" id="UP000006854">
    <property type="component" value="Chromosome"/>
</dbReference>
<feature type="domain" description="HTH arsR-type" evidence="4">
    <location>
        <begin position="8"/>
        <end position="91"/>
    </location>
</feature>
<dbReference type="InterPro" id="IPR001845">
    <property type="entry name" value="HTH_ArsR_DNA-bd_dom"/>
</dbReference>
<keyword evidence="6" id="KW-1185">Reference proteome</keyword>
<dbReference type="STRING" id="953739.SVEN_6225"/>
<dbReference type="PANTHER" id="PTHR33154:SF33">
    <property type="entry name" value="TRANSCRIPTIONAL REPRESSOR SDPR"/>
    <property type="match status" value="1"/>
</dbReference>
<keyword evidence="3" id="KW-0804">Transcription</keyword>
<dbReference type="eggNOG" id="COG0640">
    <property type="taxonomic scope" value="Bacteria"/>
</dbReference>
<protein>
    <submittedName>
        <fullName evidence="5">Regulatory protein, ArsR</fullName>
    </submittedName>
</protein>
<dbReference type="EMBL" id="FR845719">
    <property type="protein sequence ID" value="CCA59511.1"/>
    <property type="molecule type" value="Genomic_DNA"/>
</dbReference>
<dbReference type="Pfam" id="PF01022">
    <property type="entry name" value="HTH_5"/>
    <property type="match status" value="1"/>
</dbReference>
<organism evidence="5 6">
    <name type="scientific">Streptomyces venezuelae (strain ATCC 10712 / CBS 650.69 / DSM 40230 / JCM 4526 / NBRC 13096 / PD 04745)</name>
    <dbReference type="NCBI Taxonomy" id="953739"/>
    <lineage>
        <taxon>Bacteria</taxon>
        <taxon>Bacillati</taxon>
        <taxon>Actinomycetota</taxon>
        <taxon>Actinomycetes</taxon>
        <taxon>Kitasatosporales</taxon>
        <taxon>Streptomycetaceae</taxon>
        <taxon>Streptomyces</taxon>
    </lineage>
</organism>
<keyword evidence="1" id="KW-0805">Transcription regulation</keyword>
<sequence>MTGEELLVVLSAVGHPQRLRIVAELSRGRRYVSELARCLVISRPLLYMHLERLEKAGIVVGTLELSEDGKALRYFELVPFDVRLNVAGVLAAVQGDSALRGEYALASERGQRGVSG</sequence>
<accession>F2RDL9</accession>
<gene>
    <name evidence="5" type="ordered locus">SVEN_6225</name>
</gene>
<dbReference type="GO" id="GO:0003677">
    <property type="term" value="F:DNA binding"/>
    <property type="evidence" value="ECO:0007669"/>
    <property type="project" value="UniProtKB-KW"/>
</dbReference>
<dbReference type="HOGENOM" id="CLU_097806_9_0_11"/>
<name>F2RDL9_STRVP</name>
<dbReference type="OrthoDB" id="3399802at2"/>
<dbReference type="PANTHER" id="PTHR33154">
    <property type="entry name" value="TRANSCRIPTIONAL REGULATOR, ARSR FAMILY"/>
    <property type="match status" value="1"/>
</dbReference>
<dbReference type="InterPro" id="IPR011991">
    <property type="entry name" value="ArsR-like_HTH"/>
</dbReference>
<dbReference type="RefSeq" id="WP_015037406.1">
    <property type="nucleotide sequence ID" value="NC_018750.1"/>
</dbReference>
<dbReference type="Gene3D" id="1.10.10.10">
    <property type="entry name" value="Winged helix-like DNA-binding domain superfamily/Winged helix DNA-binding domain"/>
    <property type="match status" value="1"/>
</dbReference>